<reference evidence="2 3" key="2">
    <citation type="submission" date="2018-06" db="EMBL/GenBank/DDBJ databases">
        <title>Comparative genomics of rhizobia nodulating Arachis hypogaea in China.</title>
        <authorList>
            <person name="Li Y."/>
        </authorList>
    </citation>
    <scope>NUCLEOTIDE SEQUENCE [LARGE SCALE GENOMIC DNA]</scope>
    <source>
        <strain evidence="2 3">CCBAU 51658</strain>
    </source>
</reference>
<protein>
    <submittedName>
        <fullName evidence="1">Uncharacterized protein</fullName>
    </submittedName>
</protein>
<gene>
    <name evidence="1" type="ORF">GCM10010987_54920</name>
    <name evidence="2" type="ORF">XH86_29460</name>
</gene>
<reference evidence="1" key="3">
    <citation type="submission" date="2022-12" db="EMBL/GenBank/DDBJ databases">
        <authorList>
            <person name="Sun Q."/>
            <person name="Zhou Y."/>
        </authorList>
    </citation>
    <scope>NUCLEOTIDE SEQUENCE</scope>
    <source>
        <strain evidence="1">CGMCC 1.15034</strain>
    </source>
</reference>
<keyword evidence="3" id="KW-1185">Reference proteome</keyword>
<dbReference type="EMBL" id="BMHC01000015">
    <property type="protein sequence ID" value="GGI29538.1"/>
    <property type="molecule type" value="Genomic_DNA"/>
</dbReference>
<dbReference type="Proteomes" id="UP000625079">
    <property type="component" value="Unassembled WGS sequence"/>
</dbReference>
<accession>A0A410VCN3</accession>
<sequence length="68" mass="7926">MDELFFVWIRGLDGRPKPQIWDADQFSGPEWKFRHVIARHALDVKARGMGLDMLAKLFPAPPGFEEWT</sequence>
<reference evidence="1" key="1">
    <citation type="journal article" date="2014" name="Int. J. Syst. Evol. Microbiol.">
        <title>Complete genome sequence of Corynebacterium casei LMG S-19264T (=DSM 44701T), isolated from a smear-ripened cheese.</title>
        <authorList>
            <consortium name="US DOE Joint Genome Institute (JGI-PGF)"/>
            <person name="Walter F."/>
            <person name="Albersmeier A."/>
            <person name="Kalinowski J."/>
            <person name="Ruckert C."/>
        </authorList>
    </citation>
    <scope>NUCLEOTIDE SEQUENCE</scope>
    <source>
        <strain evidence="1">CGMCC 1.15034</strain>
    </source>
</reference>
<organism evidence="1 4">
    <name type="scientific">Bradyrhizobium guangdongense</name>
    <dbReference type="NCBI Taxonomy" id="1325090"/>
    <lineage>
        <taxon>Bacteria</taxon>
        <taxon>Pseudomonadati</taxon>
        <taxon>Pseudomonadota</taxon>
        <taxon>Alphaproteobacteria</taxon>
        <taxon>Hyphomicrobiales</taxon>
        <taxon>Nitrobacteraceae</taxon>
        <taxon>Bradyrhizobium</taxon>
    </lineage>
</organism>
<evidence type="ECO:0000313" key="4">
    <source>
        <dbReference type="Proteomes" id="UP000625079"/>
    </source>
</evidence>
<name>A0A410VCN3_9BRAD</name>
<proteinExistence type="predicted"/>
<dbReference type="Proteomes" id="UP000593880">
    <property type="component" value="Chromosome"/>
</dbReference>
<dbReference type="AlphaFoldDB" id="A0A410VCN3"/>
<dbReference type="OrthoDB" id="8241549at2"/>
<dbReference type="EMBL" id="CP030057">
    <property type="protein sequence ID" value="QOZ62409.1"/>
    <property type="molecule type" value="Genomic_DNA"/>
</dbReference>
<dbReference type="RefSeq" id="WP_128967990.1">
    <property type="nucleotide sequence ID" value="NZ_BMHC01000015.1"/>
</dbReference>
<evidence type="ECO:0000313" key="3">
    <source>
        <dbReference type="Proteomes" id="UP000593880"/>
    </source>
</evidence>
<evidence type="ECO:0000313" key="1">
    <source>
        <dbReference type="EMBL" id="GGI29538.1"/>
    </source>
</evidence>
<evidence type="ECO:0000313" key="2">
    <source>
        <dbReference type="EMBL" id="QOZ62409.1"/>
    </source>
</evidence>